<gene>
    <name evidence="6" type="ORF">CC78DRAFT_526179</name>
</gene>
<dbReference type="Pfam" id="PF00155">
    <property type="entry name" value="Aminotran_1_2"/>
    <property type="match status" value="1"/>
</dbReference>
<dbReference type="InterPro" id="IPR004839">
    <property type="entry name" value="Aminotransferase_I/II_large"/>
</dbReference>
<reference evidence="7" key="1">
    <citation type="journal article" date="2020" name="Stud. Mycol.">
        <title>101 Dothideomycetes genomes: A test case for predicting lifestyles and emergence of pathogens.</title>
        <authorList>
            <person name="Haridas S."/>
            <person name="Albert R."/>
            <person name="Binder M."/>
            <person name="Bloem J."/>
            <person name="LaButti K."/>
            <person name="Salamov A."/>
            <person name="Andreopoulos B."/>
            <person name="Baker S."/>
            <person name="Barry K."/>
            <person name="Bills G."/>
            <person name="Bluhm B."/>
            <person name="Cannon C."/>
            <person name="Castanera R."/>
            <person name="Culley D."/>
            <person name="Daum C."/>
            <person name="Ezra D."/>
            <person name="Gonzalez J."/>
            <person name="Henrissat B."/>
            <person name="Kuo A."/>
            <person name="Liang C."/>
            <person name="Lipzen A."/>
            <person name="Lutzoni F."/>
            <person name="Magnuson J."/>
            <person name="Mondo S."/>
            <person name="Nolan M."/>
            <person name="Ohm R."/>
            <person name="Pangilinan J."/>
            <person name="Park H.-J."/>
            <person name="Ramirez L."/>
            <person name="Alfaro M."/>
            <person name="Sun H."/>
            <person name="Tritt A."/>
            <person name="Yoshinaga Y."/>
            <person name="Zwiers L.-H."/>
            <person name="Turgeon B."/>
            <person name="Goodwin S."/>
            <person name="Spatafora J."/>
            <person name="Crous P."/>
            <person name="Grigoriev I."/>
        </authorList>
    </citation>
    <scope>NUCLEOTIDE SEQUENCE [LARGE SCALE GENOMIC DNA]</scope>
    <source>
        <strain evidence="7">CBS 304.66</strain>
    </source>
</reference>
<evidence type="ECO:0000313" key="6">
    <source>
        <dbReference type="EMBL" id="KAF2258480.1"/>
    </source>
</evidence>
<dbReference type="PANTHER" id="PTHR13693:SF77">
    <property type="entry name" value="8-AMINO-7-OXONONANOATE SYNTHASE"/>
    <property type="match status" value="1"/>
</dbReference>
<name>A0A9P4MV15_9PLEO</name>
<evidence type="ECO:0000256" key="2">
    <source>
        <dbReference type="ARBA" id="ARBA00010008"/>
    </source>
</evidence>
<dbReference type="OrthoDB" id="2382073at2759"/>
<dbReference type="InterPro" id="IPR015424">
    <property type="entry name" value="PyrdxlP-dep_Trfase"/>
</dbReference>
<comment type="cofactor">
    <cofactor evidence="1">
        <name>pyridoxal 5'-phosphate</name>
        <dbReference type="ChEBI" id="CHEBI:597326"/>
    </cofactor>
</comment>
<evidence type="ECO:0000259" key="5">
    <source>
        <dbReference type="Pfam" id="PF00155"/>
    </source>
</evidence>
<dbReference type="Gene3D" id="3.40.640.10">
    <property type="entry name" value="Type I PLP-dependent aspartate aminotransferase-like (Major domain)"/>
    <property type="match status" value="1"/>
</dbReference>
<dbReference type="AlphaFoldDB" id="A0A9P4MV15"/>
<evidence type="ECO:0000313" key="7">
    <source>
        <dbReference type="Proteomes" id="UP000800093"/>
    </source>
</evidence>
<dbReference type="Gene3D" id="3.90.1150.10">
    <property type="entry name" value="Aspartate Aminotransferase, domain 1"/>
    <property type="match status" value="1"/>
</dbReference>
<keyword evidence="7" id="KW-1185">Reference proteome</keyword>
<dbReference type="SUPFAM" id="SSF53383">
    <property type="entry name" value="PLP-dependent transferases"/>
    <property type="match status" value="1"/>
</dbReference>
<proteinExistence type="inferred from homology"/>
<organism evidence="6 7">
    <name type="scientific">Lojkania enalia</name>
    <dbReference type="NCBI Taxonomy" id="147567"/>
    <lineage>
        <taxon>Eukaryota</taxon>
        <taxon>Fungi</taxon>
        <taxon>Dikarya</taxon>
        <taxon>Ascomycota</taxon>
        <taxon>Pezizomycotina</taxon>
        <taxon>Dothideomycetes</taxon>
        <taxon>Pleosporomycetidae</taxon>
        <taxon>Pleosporales</taxon>
        <taxon>Pleosporales incertae sedis</taxon>
        <taxon>Lojkania</taxon>
    </lineage>
</organism>
<dbReference type="InterPro" id="IPR015422">
    <property type="entry name" value="PyrdxlP-dep_Trfase_small"/>
</dbReference>
<dbReference type="InterPro" id="IPR050087">
    <property type="entry name" value="AON_synthase_class-II"/>
</dbReference>
<dbReference type="GO" id="GO:0009102">
    <property type="term" value="P:biotin biosynthetic process"/>
    <property type="evidence" value="ECO:0007669"/>
    <property type="project" value="TreeGrafter"/>
</dbReference>
<sequence>MKDTKTSSPLERNLHTTLENRRQRSILRTLTVNTQKIDFSSNDFLSLSKSPQLRSAFLNGLSSIPDSQIGSTGSRLLDGNSAYAEELERSIAAFHGAEAGLLFNSGFDANAGFFACVPQRGDFVVYDELIHASVHEGMRLSRASKRLPFKHNSVEDLRTVLKQCLRESESLRQGKAHVIIAVEAVYSMDGDLAPLKEVVDVVDEVLPKGSGYVVIDEAHSTGVIGPKGRGLVCELGLEKRIFVRLHTFGKALACNGAIILGSELLRLYLINYARPLIYSTFMSYPTLAAIKAAYFLLQQGHSEKLASHLRLLVESLFEELNTQSTQALRMLLVLPSECPKSPIFSIQATDPKGLAKHLQDAGMIVRAVMPPTVPEGTARVRICLHAGNTQAEIRKLVRSMESWAASRSRDLIKDTDGTSGIIAIARL</sequence>
<evidence type="ECO:0000256" key="3">
    <source>
        <dbReference type="ARBA" id="ARBA00022679"/>
    </source>
</evidence>
<keyword evidence="4" id="KW-0663">Pyridoxal phosphate</keyword>
<comment type="similarity">
    <text evidence="2">Belongs to the class-II pyridoxal-phosphate-dependent aminotransferase family. BioF subfamily.</text>
</comment>
<dbReference type="EMBL" id="ML986760">
    <property type="protein sequence ID" value="KAF2258480.1"/>
    <property type="molecule type" value="Genomic_DNA"/>
</dbReference>
<accession>A0A9P4MV15</accession>
<protein>
    <submittedName>
        <fullName evidence="6">PLP-dependent transferase</fullName>
    </submittedName>
</protein>
<evidence type="ECO:0000256" key="4">
    <source>
        <dbReference type="ARBA" id="ARBA00022898"/>
    </source>
</evidence>
<feature type="domain" description="Aminotransferase class I/classII large" evidence="5">
    <location>
        <begin position="35"/>
        <end position="399"/>
    </location>
</feature>
<comment type="caution">
    <text evidence="6">The sequence shown here is derived from an EMBL/GenBank/DDBJ whole genome shotgun (WGS) entry which is preliminary data.</text>
</comment>
<dbReference type="PANTHER" id="PTHR13693">
    <property type="entry name" value="CLASS II AMINOTRANSFERASE/8-AMINO-7-OXONONANOATE SYNTHASE"/>
    <property type="match status" value="1"/>
</dbReference>
<keyword evidence="3 6" id="KW-0808">Transferase</keyword>
<dbReference type="InterPro" id="IPR015421">
    <property type="entry name" value="PyrdxlP-dep_Trfase_major"/>
</dbReference>
<dbReference type="Proteomes" id="UP000800093">
    <property type="component" value="Unassembled WGS sequence"/>
</dbReference>
<dbReference type="GO" id="GO:0030170">
    <property type="term" value="F:pyridoxal phosphate binding"/>
    <property type="evidence" value="ECO:0007669"/>
    <property type="project" value="InterPro"/>
</dbReference>
<dbReference type="GO" id="GO:0016740">
    <property type="term" value="F:transferase activity"/>
    <property type="evidence" value="ECO:0007669"/>
    <property type="project" value="UniProtKB-KW"/>
</dbReference>
<evidence type="ECO:0000256" key="1">
    <source>
        <dbReference type="ARBA" id="ARBA00001933"/>
    </source>
</evidence>